<protein>
    <submittedName>
        <fullName evidence="1">Uncharacterized protein</fullName>
    </submittedName>
</protein>
<sequence length="77" mass="8168">MAQYMEMPKVYYLSISHSAPPSPIEVSPGGRIRRMALLVLALPPRTGSPLGPAALPVVPVVARWEIGASRVETGSGE</sequence>
<dbReference type="AlphaFoldDB" id="Q2H8R2"/>
<dbReference type="InParanoid" id="Q2H8R2"/>
<dbReference type="GeneID" id="4389881"/>
<reference evidence="2" key="1">
    <citation type="journal article" date="2015" name="Genome Announc.">
        <title>Draft genome sequence of the cellulolytic fungus Chaetomium globosum.</title>
        <authorList>
            <person name="Cuomo C.A."/>
            <person name="Untereiner W.A."/>
            <person name="Ma L.-J."/>
            <person name="Grabherr M."/>
            <person name="Birren B.W."/>
        </authorList>
    </citation>
    <scope>NUCLEOTIDE SEQUENCE [LARGE SCALE GENOMIC DNA]</scope>
    <source>
        <strain evidence="2">ATCC 6205 / CBS 148.51 / DSM 1962 / NBRC 6347 / NRRL 1970</strain>
    </source>
</reference>
<accession>Q2H8R2</accession>
<gene>
    <name evidence="1" type="ORF">CHGG_03392</name>
</gene>
<dbReference type="RefSeq" id="XP_001229908.1">
    <property type="nucleotide sequence ID" value="XM_001229907.1"/>
</dbReference>
<evidence type="ECO:0000313" key="1">
    <source>
        <dbReference type="EMBL" id="EAQ91457.1"/>
    </source>
</evidence>
<evidence type="ECO:0000313" key="2">
    <source>
        <dbReference type="Proteomes" id="UP000001056"/>
    </source>
</evidence>
<dbReference type="HOGENOM" id="CLU_2637849_0_0_1"/>
<name>Q2H8R2_CHAGB</name>
<proteinExistence type="predicted"/>
<organism evidence="1 2">
    <name type="scientific">Chaetomium globosum (strain ATCC 6205 / CBS 148.51 / DSM 1962 / NBRC 6347 / NRRL 1970)</name>
    <name type="common">Soil fungus</name>
    <dbReference type="NCBI Taxonomy" id="306901"/>
    <lineage>
        <taxon>Eukaryota</taxon>
        <taxon>Fungi</taxon>
        <taxon>Dikarya</taxon>
        <taxon>Ascomycota</taxon>
        <taxon>Pezizomycotina</taxon>
        <taxon>Sordariomycetes</taxon>
        <taxon>Sordariomycetidae</taxon>
        <taxon>Sordariales</taxon>
        <taxon>Chaetomiaceae</taxon>
        <taxon>Chaetomium</taxon>
    </lineage>
</organism>
<dbReference type="EMBL" id="CH408030">
    <property type="protein sequence ID" value="EAQ91457.1"/>
    <property type="molecule type" value="Genomic_DNA"/>
</dbReference>
<dbReference type="Proteomes" id="UP000001056">
    <property type="component" value="Unassembled WGS sequence"/>
</dbReference>
<keyword evidence="2" id="KW-1185">Reference proteome</keyword>
<dbReference type="VEuPathDB" id="FungiDB:CHGG_03392"/>